<evidence type="ECO:0000256" key="2">
    <source>
        <dbReference type="ARBA" id="ARBA00006956"/>
    </source>
</evidence>
<dbReference type="GO" id="GO:0003729">
    <property type="term" value="F:mRNA binding"/>
    <property type="evidence" value="ECO:0007669"/>
    <property type="project" value="TreeGrafter"/>
</dbReference>
<dbReference type="SMART" id="SM00739">
    <property type="entry name" value="KOW"/>
    <property type="match status" value="5"/>
</dbReference>
<feature type="domain" description="NusG-like N-terminal" evidence="6">
    <location>
        <begin position="123"/>
        <end position="209"/>
    </location>
</feature>
<dbReference type="CDD" id="cd06082">
    <property type="entry name" value="KOW_Spt5_2"/>
    <property type="match status" value="1"/>
</dbReference>
<keyword evidence="3" id="KW-0804">Transcription</keyword>
<dbReference type="InterPro" id="IPR006645">
    <property type="entry name" value="NGN-like_dom"/>
</dbReference>
<dbReference type="InterPro" id="IPR039659">
    <property type="entry name" value="SPT5"/>
</dbReference>
<evidence type="ECO:0000256" key="4">
    <source>
        <dbReference type="ARBA" id="ARBA00023242"/>
    </source>
</evidence>
<dbReference type="EMBL" id="JADFTS010000007">
    <property type="protein sequence ID" value="KAF9598274.1"/>
    <property type="molecule type" value="Genomic_DNA"/>
</dbReference>
<evidence type="ECO:0000256" key="5">
    <source>
        <dbReference type="SAM" id="MobiDB-lite"/>
    </source>
</evidence>
<dbReference type="GO" id="GO:0006357">
    <property type="term" value="P:regulation of transcription by RNA polymerase II"/>
    <property type="evidence" value="ECO:0007669"/>
    <property type="project" value="InterPro"/>
</dbReference>
<dbReference type="PANTHER" id="PTHR11125">
    <property type="entry name" value="SUPPRESSOR OF TY 5"/>
    <property type="match status" value="1"/>
</dbReference>
<evidence type="ECO:0008006" key="10">
    <source>
        <dbReference type="Google" id="ProtNLM"/>
    </source>
</evidence>
<feature type="domain" description="KOW" evidence="7">
    <location>
        <begin position="565"/>
        <end position="592"/>
    </location>
</feature>
<gene>
    <name evidence="8" type="ORF">IFM89_026209</name>
</gene>
<feature type="domain" description="KOW" evidence="7">
    <location>
        <begin position="445"/>
        <end position="472"/>
    </location>
</feature>
<dbReference type="Proteomes" id="UP000631114">
    <property type="component" value="Unassembled WGS sequence"/>
</dbReference>
<evidence type="ECO:0000256" key="3">
    <source>
        <dbReference type="ARBA" id="ARBA00023163"/>
    </source>
</evidence>
<evidence type="ECO:0000259" key="6">
    <source>
        <dbReference type="SMART" id="SM00738"/>
    </source>
</evidence>
<dbReference type="Pfam" id="PF23284">
    <property type="entry name" value="KOW2_Spt5"/>
    <property type="match status" value="1"/>
</dbReference>
<dbReference type="CDD" id="cd06083">
    <property type="entry name" value="KOW_Spt5_3"/>
    <property type="match status" value="1"/>
</dbReference>
<dbReference type="Pfam" id="PF03439">
    <property type="entry name" value="Spt5-NGN"/>
    <property type="match status" value="1"/>
</dbReference>
<dbReference type="GO" id="GO:0006368">
    <property type="term" value="P:transcription elongation by RNA polymerase II"/>
    <property type="evidence" value="ECO:0007669"/>
    <property type="project" value="TreeGrafter"/>
</dbReference>
<dbReference type="InterPro" id="IPR005100">
    <property type="entry name" value="NGN-domain"/>
</dbReference>
<evidence type="ECO:0000313" key="9">
    <source>
        <dbReference type="Proteomes" id="UP000631114"/>
    </source>
</evidence>
<dbReference type="InterPro" id="IPR057936">
    <property type="entry name" value="KOWx_Spt5"/>
</dbReference>
<dbReference type="CDD" id="cd06084">
    <property type="entry name" value="KOW_Spt5_4"/>
    <property type="match status" value="1"/>
</dbReference>
<dbReference type="GO" id="GO:0032784">
    <property type="term" value="P:regulation of DNA-templated transcription elongation"/>
    <property type="evidence" value="ECO:0007669"/>
    <property type="project" value="InterPro"/>
</dbReference>
<dbReference type="Pfam" id="PF23037">
    <property type="entry name" value="KOWx_SPT5"/>
    <property type="match status" value="1"/>
</dbReference>
<dbReference type="InterPro" id="IPR041978">
    <property type="entry name" value="KOW_Spt5_5"/>
</dbReference>
<feature type="compositionally biased region" description="Acidic residues" evidence="5">
    <location>
        <begin position="33"/>
        <end position="56"/>
    </location>
</feature>
<dbReference type="OrthoDB" id="28901at2759"/>
<dbReference type="InterPro" id="IPR036735">
    <property type="entry name" value="NGN_dom_sf"/>
</dbReference>
<feature type="domain" description="KOW" evidence="7">
    <location>
        <begin position="672"/>
        <end position="699"/>
    </location>
</feature>
<dbReference type="CDD" id="cd06081">
    <property type="entry name" value="KOW_Spt5_1"/>
    <property type="match status" value="1"/>
</dbReference>
<protein>
    <recommendedName>
        <fullName evidence="10">Transcription elongation factor SPT5</fullName>
    </recommendedName>
</protein>
<reference evidence="8 9" key="1">
    <citation type="submission" date="2020-10" db="EMBL/GenBank/DDBJ databases">
        <title>The Coptis chinensis genome and diversification of protoberbering-type alkaloids.</title>
        <authorList>
            <person name="Wang B."/>
            <person name="Shu S."/>
            <person name="Song C."/>
            <person name="Liu Y."/>
        </authorList>
    </citation>
    <scope>NUCLEOTIDE SEQUENCE [LARGE SCALE GENOMIC DNA]</scope>
    <source>
        <strain evidence="8">HL-2020</strain>
        <tissue evidence="8">Leaf</tissue>
    </source>
</reference>
<organism evidence="8 9">
    <name type="scientific">Coptis chinensis</name>
    <dbReference type="NCBI Taxonomy" id="261450"/>
    <lineage>
        <taxon>Eukaryota</taxon>
        <taxon>Viridiplantae</taxon>
        <taxon>Streptophyta</taxon>
        <taxon>Embryophyta</taxon>
        <taxon>Tracheophyta</taxon>
        <taxon>Spermatophyta</taxon>
        <taxon>Magnoliopsida</taxon>
        <taxon>Ranunculales</taxon>
        <taxon>Ranunculaceae</taxon>
        <taxon>Coptidoideae</taxon>
        <taxon>Coptis</taxon>
    </lineage>
</organism>
<dbReference type="Pfam" id="PF23290">
    <property type="entry name" value="KOW5_SPT5"/>
    <property type="match status" value="1"/>
</dbReference>
<dbReference type="InterPro" id="IPR022581">
    <property type="entry name" value="Spt5_N"/>
</dbReference>
<dbReference type="FunFam" id="2.30.30.30:FF:000027">
    <property type="entry name" value="Transcription elongation factor SPT5"/>
    <property type="match status" value="1"/>
</dbReference>
<dbReference type="Gene3D" id="2.30.30.30">
    <property type="match status" value="4"/>
</dbReference>
<dbReference type="GO" id="GO:0032044">
    <property type="term" value="C:DSIF complex"/>
    <property type="evidence" value="ECO:0007669"/>
    <property type="project" value="TreeGrafter"/>
</dbReference>
<sequence length="765" mass="86821">MGRRRSRKNEESDDFDDEEDDFRGKKRWRSEFIDDIAEEDGDYDEEEDDEEIEDGFIVDSGAELQEEDDGRRKERGPFFPQEEELEDLEKLEQTIQNRYGPEYGDYDDEMNVEQQALLPSVKDPKLWIVKCLIGHEREAAVSLMQKSFNKGSVVQIRSVIALDHLKNYIYVEADKEAHVKEACKGLRSIYSAKVVQVPIKEMTDVLSVESKAIDISRDSWVRMKTGIYKGDIAQVVDVDNVRQRVKVKLIPRIDLQSLANKLLCFSLVSRINLIFHGIHVIPLMTSSVDLEDGREFVKKKVVPAQRPMNIDEASEMHIRVVSRRDPITGDYFENIADMMFKHGFLFKTVSMRSISSQNIQPTFDEFEKFWKPKDGYYDIASFSTLAVSRRKCHFMKGDAVVIIEGDLKDLMGWIEKVEDEIVHIRLKMKGLHETICINKKSLCKYFKPGDHVKVVSGAREGVTGMVIKVEGHVLIIVSDITKEDIRVFSDHVVESSEVTTGVTRLGDYELRDLVLLNNGFGVIIRVESEAFQVLKGNANKPEVVFVKLREIKRKIEHRFSRANNIVCEKDVVRIVKGPYKGKQGSVDRIHGGVLFIKDRHHLEHAGYICVKAQSCTVIGGTRADGGRHGDSYPPRAVPKILQNCIRPPGGPPTEFNNNDVDGGGHRGGRGHDSLAGKTITIRSGQYKSYRGRVVDCKGQSVRVELESQMKVVIVSHNQIYDHVAVSTPYWETPHNGLGSETPMPPRTPLHPYMTPMRDPGGLFLL</sequence>
<dbReference type="InterPro" id="IPR039385">
    <property type="entry name" value="NGN_Euk"/>
</dbReference>
<dbReference type="AlphaFoldDB" id="A0A835HF84"/>
<dbReference type="PANTHER" id="PTHR11125:SF7">
    <property type="entry name" value="TRANSCRIPTION ELONGATION FACTOR SPT5"/>
    <property type="match status" value="1"/>
</dbReference>
<dbReference type="InterPro" id="IPR041977">
    <property type="entry name" value="KOW_Spt5_4"/>
</dbReference>
<dbReference type="SUPFAM" id="SSF50104">
    <property type="entry name" value="Translation proteins SH3-like domain"/>
    <property type="match status" value="1"/>
</dbReference>
<evidence type="ECO:0000256" key="1">
    <source>
        <dbReference type="ARBA" id="ARBA00004123"/>
    </source>
</evidence>
<dbReference type="InterPro" id="IPR041973">
    <property type="entry name" value="KOW_Spt5_1"/>
</dbReference>
<comment type="caution">
    <text evidence="8">The sequence shown here is derived from an EMBL/GenBank/DDBJ whole genome shotgun (WGS) entry which is preliminary data.</text>
</comment>
<feature type="region of interest" description="Disordered" evidence="5">
    <location>
        <begin position="1"/>
        <end position="78"/>
    </location>
</feature>
<comment type="subcellular location">
    <subcellularLocation>
        <location evidence="1">Nucleus</location>
    </subcellularLocation>
</comment>
<proteinExistence type="inferred from homology"/>
<comment type="similarity">
    <text evidence="2">Belongs to the SPT5 family.</text>
</comment>
<dbReference type="Gene3D" id="3.30.70.940">
    <property type="entry name" value="NusG, N-terminal domain"/>
    <property type="match status" value="1"/>
</dbReference>
<dbReference type="SMART" id="SM00738">
    <property type="entry name" value="NGN"/>
    <property type="match status" value="1"/>
</dbReference>
<dbReference type="InterPro" id="IPR041975">
    <property type="entry name" value="KOW_Spt5_2"/>
</dbReference>
<dbReference type="InterPro" id="IPR041976">
    <property type="entry name" value="KOW_Spt5_3"/>
</dbReference>
<dbReference type="FunFam" id="3.30.70.940:FF:000007">
    <property type="entry name" value="Transcription elongation factor SPT5"/>
    <property type="match status" value="1"/>
</dbReference>
<dbReference type="InterPro" id="IPR005824">
    <property type="entry name" value="KOW"/>
</dbReference>
<feature type="domain" description="KOW" evidence="7">
    <location>
        <begin position="393"/>
        <end position="420"/>
    </location>
</feature>
<dbReference type="CDD" id="cd09888">
    <property type="entry name" value="NGN_Euk"/>
    <property type="match status" value="1"/>
</dbReference>
<keyword evidence="9" id="KW-1185">Reference proteome</keyword>
<dbReference type="Pfam" id="PF23042">
    <property type="entry name" value="KOW1_SPT5"/>
    <property type="match status" value="2"/>
</dbReference>
<feature type="domain" description="KOW" evidence="7">
    <location>
        <begin position="214"/>
        <end position="241"/>
    </location>
</feature>
<keyword evidence="4" id="KW-0539">Nucleus</keyword>
<dbReference type="InterPro" id="IPR008991">
    <property type="entry name" value="Translation_prot_SH3-like_sf"/>
</dbReference>
<feature type="compositionally biased region" description="Acidic residues" evidence="5">
    <location>
        <begin position="11"/>
        <end position="21"/>
    </location>
</feature>
<dbReference type="InterPro" id="IPR014722">
    <property type="entry name" value="Rib_uL2_dom2"/>
</dbReference>
<name>A0A835HF84_9MAGN</name>
<accession>A0A835HF84</accession>
<evidence type="ECO:0000259" key="7">
    <source>
        <dbReference type="SMART" id="SM00739"/>
    </source>
</evidence>
<dbReference type="FunFam" id="2.30.30.30:FF:000028">
    <property type="entry name" value="Transcription elongation factor SPT5"/>
    <property type="match status" value="1"/>
</dbReference>
<dbReference type="Pfam" id="PF23291">
    <property type="entry name" value="KOW4_SPT5"/>
    <property type="match status" value="1"/>
</dbReference>
<dbReference type="Pfam" id="PF11942">
    <property type="entry name" value="Spt5_N"/>
    <property type="match status" value="1"/>
</dbReference>
<evidence type="ECO:0000313" key="8">
    <source>
        <dbReference type="EMBL" id="KAF9598274.1"/>
    </source>
</evidence>